<evidence type="ECO:0000313" key="2">
    <source>
        <dbReference type="Proteomes" id="UP000236311"/>
    </source>
</evidence>
<protein>
    <recommendedName>
        <fullName evidence="3">HK97 gp10 family phage protein</fullName>
    </recommendedName>
</protein>
<keyword evidence="2" id="KW-1185">Reference proteome</keyword>
<dbReference type="Pfam" id="PF04883">
    <property type="entry name" value="HK97-gp10_like"/>
    <property type="match status" value="1"/>
</dbReference>
<gene>
    <name evidence="1" type="ORF">AMURIS_03771</name>
</gene>
<dbReference type="EMBL" id="OFSM01000021">
    <property type="protein sequence ID" value="SOY31037.1"/>
    <property type="molecule type" value="Genomic_DNA"/>
</dbReference>
<evidence type="ECO:0008006" key="3">
    <source>
        <dbReference type="Google" id="ProtNLM"/>
    </source>
</evidence>
<proteinExistence type="predicted"/>
<reference evidence="1 2" key="1">
    <citation type="submission" date="2018-01" db="EMBL/GenBank/DDBJ databases">
        <authorList>
            <person name="Gaut B.S."/>
            <person name="Morton B.R."/>
            <person name="Clegg M.T."/>
            <person name="Duvall M.R."/>
        </authorList>
    </citation>
    <scope>NUCLEOTIDE SEQUENCE [LARGE SCALE GENOMIC DNA]</scope>
    <source>
        <strain evidence="1">GP69</strain>
    </source>
</reference>
<organism evidence="1 2">
    <name type="scientific">Acetatifactor muris</name>
    <dbReference type="NCBI Taxonomy" id="879566"/>
    <lineage>
        <taxon>Bacteria</taxon>
        <taxon>Bacillati</taxon>
        <taxon>Bacillota</taxon>
        <taxon>Clostridia</taxon>
        <taxon>Lachnospirales</taxon>
        <taxon>Lachnospiraceae</taxon>
        <taxon>Acetatifactor</taxon>
    </lineage>
</organism>
<dbReference type="Proteomes" id="UP000236311">
    <property type="component" value="Unassembled WGS sequence"/>
</dbReference>
<sequence length="176" mass="20430">MAGRYVSIDTTELRRFIERLNQAGRGKEFEKELSRFLDAIAVEFLSYVQDFIIQAGSVDTRLLLNSFQKSGEGNVFIAQEGGLQIEVGTNVEYASFVNDGHWLNPRGVDMRWVPGEWQGERFIYQPGAKTGMLLKQKWIEGSHYFDDAIRLMERMAPQFMERKIEQWLGQFFSDFL</sequence>
<dbReference type="InterPro" id="IPR010064">
    <property type="entry name" value="HK97-gp10_tail"/>
</dbReference>
<dbReference type="AlphaFoldDB" id="A0A2K4ZKM6"/>
<accession>A0A2K4ZKM6</accession>
<dbReference type="RefSeq" id="WP_207656175.1">
    <property type="nucleotide sequence ID" value="NZ_JANJZD010000024.1"/>
</dbReference>
<name>A0A2K4ZKM6_9FIRM</name>
<evidence type="ECO:0000313" key="1">
    <source>
        <dbReference type="EMBL" id="SOY31037.1"/>
    </source>
</evidence>